<protein>
    <submittedName>
        <fullName evidence="1">Uncharacterized protein</fullName>
    </submittedName>
</protein>
<evidence type="ECO:0000313" key="2">
    <source>
        <dbReference type="Proteomes" id="UP000002640"/>
    </source>
</evidence>
<dbReference type="AlphaFoldDB" id="G5A876"/>
<dbReference type="EMBL" id="JH159161">
    <property type="protein sequence ID" value="EGZ08102.1"/>
    <property type="molecule type" value="Genomic_DNA"/>
</dbReference>
<organism evidence="1 2">
    <name type="scientific">Phytophthora sojae (strain P6497)</name>
    <name type="common">Soybean stem and root rot agent</name>
    <name type="synonym">Phytophthora megasperma f. sp. glycines</name>
    <dbReference type="NCBI Taxonomy" id="1094619"/>
    <lineage>
        <taxon>Eukaryota</taxon>
        <taxon>Sar</taxon>
        <taxon>Stramenopiles</taxon>
        <taxon>Oomycota</taxon>
        <taxon>Peronosporomycetes</taxon>
        <taxon>Peronosporales</taxon>
        <taxon>Peronosporaceae</taxon>
        <taxon>Phytophthora</taxon>
    </lineage>
</organism>
<gene>
    <name evidence="1" type="ORF">PHYSODRAFT_306173</name>
</gene>
<proteinExistence type="predicted"/>
<dbReference type="InParanoid" id="G5A876"/>
<sequence length="117" mass="13248">MRPCSCWSPSSRTPTPPWLARATRYAPHRCVYAASTRPCARHPADFTTPTQHLQDGRYYTPLTAPFRRDATAAMPANMAGRFEVHRERGRLSRVQRRVEAPALRSIQYTPLGPEVNA</sequence>
<keyword evidence="2" id="KW-1185">Reference proteome</keyword>
<reference evidence="1 2" key="1">
    <citation type="journal article" date="2006" name="Science">
        <title>Phytophthora genome sequences uncover evolutionary origins and mechanisms of pathogenesis.</title>
        <authorList>
            <person name="Tyler B.M."/>
            <person name="Tripathy S."/>
            <person name="Zhang X."/>
            <person name="Dehal P."/>
            <person name="Jiang R.H."/>
            <person name="Aerts A."/>
            <person name="Arredondo F.D."/>
            <person name="Baxter L."/>
            <person name="Bensasson D."/>
            <person name="Beynon J.L."/>
            <person name="Chapman J."/>
            <person name="Damasceno C.M."/>
            <person name="Dorrance A.E."/>
            <person name="Dou D."/>
            <person name="Dickerman A.W."/>
            <person name="Dubchak I.L."/>
            <person name="Garbelotto M."/>
            <person name="Gijzen M."/>
            <person name="Gordon S.G."/>
            <person name="Govers F."/>
            <person name="Grunwald N.J."/>
            <person name="Huang W."/>
            <person name="Ivors K.L."/>
            <person name="Jones R.W."/>
            <person name="Kamoun S."/>
            <person name="Krampis K."/>
            <person name="Lamour K.H."/>
            <person name="Lee M.K."/>
            <person name="McDonald W.H."/>
            <person name="Medina M."/>
            <person name="Meijer H.J."/>
            <person name="Nordberg E.K."/>
            <person name="Maclean D.J."/>
            <person name="Ospina-Giraldo M.D."/>
            <person name="Morris P.F."/>
            <person name="Phuntumart V."/>
            <person name="Putnam N.H."/>
            <person name="Rash S."/>
            <person name="Rose J.K."/>
            <person name="Sakihama Y."/>
            <person name="Salamov A.A."/>
            <person name="Savidor A."/>
            <person name="Scheuring C.F."/>
            <person name="Smith B.M."/>
            <person name="Sobral B.W."/>
            <person name="Terry A."/>
            <person name="Torto-Alalibo T.A."/>
            <person name="Win J."/>
            <person name="Xu Z."/>
            <person name="Zhang H."/>
            <person name="Grigoriev I.V."/>
            <person name="Rokhsar D.S."/>
            <person name="Boore J.L."/>
        </authorList>
    </citation>
    <scope>NUCLEOTIDE SEQUENCE [LARGE SCALE GENOMIC DNA]</scope>
    <source>
        <strain evidence="1 2">P6497</strain>
    </source>
</reference>
<accession>G5A876</accession>
<evidence type="ECO:0000313" key="1">
    <source>
        <dbReference type="EMBL" id="EGZ08102.1"/>
    </source>
</evidence>
<name>G5A876_PHYSP</name>
<dbReference type="RefSeq" id="XP_009536274.1">
    <property type="nucleotide sequence ID" value="XM_009537979.1"/>
</dbReference>
<dbReference type="KEGG" id="psoj:PHYSODRAFT_306173"/>
<dbReference type="GeneID" id="20642658"/>
<dbReference type="Proteomes" id="UP000002640">
    <property type="component" value="Unassembled WGS sequence"/>
</dbReference>